<dbReference type="Proteomes" id="UP000250235">
    <property type="component" value="Unassembled WGS sequence"/>
</dbReference>
<name>A0A2Z7BXJ2_9LAMI</name>
<reference evidence="2 3" key="1">
    <citation type="journal article" date="2015" name="Proc. Natl. Acad. Sci. U.S.A.">
        <title>The resurrection genome of Boea hygrometrica: A blueprint for survival of dehydration.</title>
        <authorList>
            <person name="Xiao L."/>
            <person name="Yang G."/>
            <person name="Zhang L."/>
            <person name="Yang X."/>
            <person name="Zhao S."/>
            <person name="Ji Z."/>
            <person name="Zhou Q."/>
            <person name="Hu M."/>
            <person name="Wang Y."/>
            <person name="Chen M."/>
            <person name="Xu Y."/>
            <person name="Jin H."/>
            <person name="Xiao X."/>
            <person name="Hu G."/>
            <person name="Bao F."/>
            <person name="Hu Y."/>
            <person name="Wan P."/>
            <person name="Li L."/>
            <person name="Deng X."/>
            <person name="Kuang T."/>
            <person name="Xiang C."/>
            <person name="Zhu J.K."/>
            <person name="Oliver M.J."/>
            <person name="He Y."/>
        </authorList>
    </citation>
    <scope>NUCLEOTIDE SEQUENCE [LARGE SCALE GENOMIC DNA]</scope>
    <source>
        <strain evidence="3">cv. XS01</strain>
    </source>
</reference>
<gene>
    <name evidence="2" type="ORF">F511_33251</name>
</gene>
<sequence>MVKPQYGEQLKNNIRQQQIICNAMHEMRLQPKLGSQRNLKNRSTTSKDQLSNGGHGVCEYMGATHSSQHTVPDAKHSSTCCCPTHEVWELYTPLIVAKDPSREMKVMGVTRSAYKTGILMQQITTSNTKHTLHHGTARNYTYPCLIQLRKTSSHPYLNSEL</sequence>
<proteinExistence type="predicted"/>
<dbReference type="AlphaFoldDB" id="A0A2Z7BXJ2"/>
<accession>A0A2Z7BXJ2</accession>
<evidence type="ECO:0000313" key="3">
    <source>
        <dbReference type="Proteomes" id="UP000250235"/>
    </source>
</evidence>
<evidence type="ECO:0000313" key="2">
    <source>
        <dbReference type="EMBL" id="KZV39016.1"/>
    </source>
</evidence>
<feature type="compositionally biased region" description="Polar residues" evidence="1">
    <location>
        <begin position="33"/>
        <end position="52"/>
    </location>
</feature>
<evidence type="ECO:0000256" key="1">
    <source>
        <dbReference type="SAM" id="MobiDB-lite"/>
    </source>
</evidence>
<protein>
    <submittedName>
        <fullName evidence="2">Uncharacterized protein</fullName>
    </submittedName>
</protein>
<organism evidence="2 3">
    <name type="scientific">Dorcoceras hygrometricum</name>
    <dbReference type="NCBI Taxonomy" id="472368"/>
    <lineage>
        <taxon>Eukaryota</taxon>
        <taxon>Viridiplantae</taxon>
        <taxon>Streptophyta</taxon>
        <taxon>Embryophyta</taxon>
        <taxon>Tracheophyta</taxon>
        <taxon>Spermatophyta</taxon>
        <taxon>Magnoliopsida</taxon>
        <taxon>eudicotyledons</taxon>
        <taxon>Gunneridae</taxon>
        <taxon>Pentapetalae</taxon>
        <taxon>asterids</taxon>
        <taxon>lamiids</taxon>
        <taxon>Lamiales</taxon>
        <taxon>Gesneriaceae</taxon>
        <taxon>Didymocarpoideae</taxon>
        <taxon>Trichosporeae</taxon>
        <taxon>Loxocarpinae</taxon>
        <taxon>Dorcoceras</taxon>
    </lineage>
</organism>
<dbReference type="EMBL" id="KV001356">
    <property type="protein sequence ID" value="KZV39016.1"/>
    <property type="molecule type" value="Genomic_DNA"/>
</dbReference>
<feature type="region of interest" description="Disordered" evidence="1">
    <location>
        <begin position="31"/>
        <end position="52"/>
    </location>
</feature>
<keyword evidence="3" id="KW-1185">Reference proteome</keyword>